<proteinExistence type="predicted"/>
<reference evidence="1" key="1">
    <citation type="submission" date="2014-11" db="EMBL/GenBank/DDBJ databases">
        <authorList>
            <person name="Amaro Gonzalez C."/>
        </authorList>
    </citation>
    <scope>NUCLEOTIDE SEQUENCE</scope>
</reference>
<organism evidence="1">
    <name type="scientific">Anguilla anguilla</name>
    <name type="common">European freshwater eel</name>
    <name type="synonym">Muraena anguilla</name>
    <dbReference type="NCBI Taxonomy" id="7936"/>
    <lineage>
        <taxon>Eukaryota</taxon>
        <taxon>Metazoa</taxon>
        <taxon>Chordata</taxon>
        <taxon>Craniata</taxon>
        <taxon>Vertebrata</taxon>
        <taxon>Euteleostomi</taxon>
        <taxon>Actinopterygii</taxon>
        <taxon>Neopterygii</taxon>
        <taxon>Teleostei</taxon>
        <taxon>Anguilliformes</taxon>
        <taxon>Anguillidae</taxon>
        <taxon>Anguilla</taxon>
    </lineage>
</organism>
<name>A0A0E9QAJ8_ANGAN</name>
<dbReference type="AlphaFoldDB" id="A0A0E9QAJ8"/>
<evidence type="ECO:0000313" key="1">
    <source>
        <dbReference type="EMBL" id="JAH13340.1"/>
    </source>
</evidence>
<protein>
    <submittedName>
        <fullName evidence="1">Uncharacterized protein</fullName>
    </submittedName>
</protein>
<reference evidence="1" key="2">
    <citation type="journal article" date="2015" name="Fish Shellfish Immunol.">
        <title>Early steps in the European eel (Anguilla anguilla)-Vibrio vulnificus interaction in the gills: Role of the RtxA13 toxin.</title>
        <authorList>
            <person name="Callol A."/>
            <person name="Pajuelo D."/>
            <person name="Ebbesson L."/>
            <person name="Teles M."/>
            <person name="MacKenzie S."/>
            <person name="Amaro C."/>
        </authorList>
    </citation>
    <scope>NUCLEOTIDE SEQUENCE</scope>
</reference>
<dbReference type="EMBL" id="GBXM01095237">
    <property type="protein sequence ID" value="JAH13340.1"/>
    <property type="molecule type" value="Transcribed_RNA"/>
</dbReference>
<sequence>MYPIMSCLFLYVLNMALSSSTHLNL</sequence>
<accession>A0A0E9QAJ8</accession>